<name>A0A834H3Z3_RHOSS</name>
<evidence type="ECO:0000256" key="2">
    <source>
        <dbReference type="SAM" id="MobiDB-lite"/>
    </source>
</evidence>
<dbReference type="Proteomes" id="UP000626092">
    <property type="component" value="Unassembled WGS sequence"/>
</dbReference>
<proteinExistence type="predicted"/>
<evidence type="ECO:0000313" key="4">
    <source>
        <dbReference type="EMBL" id="KAF7145040.1"/>
    </source>
</evidence>
<sequence length="523" mass="59044">MRELVWHRGDRLIDPSAGNKNLVASKGMAAADFDVNPFATGGRTGHYRPRSREIVAERHDSRRWEAGLKVKLPEFHGGLTPEEFLDWIAAIEETMDFKEVPENRRVPLVATRFRGRASAWWQQLKLTRSRQGKEKIASWEKMKKKLWVAFLPHNYSRTLYQRLQNLWQNTRSVNDYTMEFYQLVARNDLAETNDQLISRYVGGLRQSFQYALNVLDLYSVSDTHQLAIQLEKQASHKPVTSWGGTSRTTTPTPAKPAALPPPAAPPINRATGGSGFRCFKCGELGHRAVECRKGEREGKALLLEYEEGKENPAGMYEHGPLYDAELSDENVEEIAGDIEPVMHDRGANTYSFMSGGTMVVLLPSKEIVPKPPVGEGTNLLTRVQFEEELLATKVIFVLVNDFVQQLQSIHKETEQHLRASTAKYKLAADKKRRFVEFEVGDFVYAILTKDLYSAHDYNKLAARKIGPVEITEKINPNAYRLKLPSHMNIGLERDLPLLRPSTLLLRNLINGGGNFSDGSGEGD</sequence>
<dbReference type="GO" id="GO:0003676">
    <property type="term" value="F:nucleic acid binding"/>
    <property type="evidence" value="ECO:0007669"/>
    <property type="project" value="InterPro"/>
</dbReference>
<evidence type="ECO:0000256" key="1">
    <source>
        <dbReference type="PROSITE-ProRule" id="PRU00047"/>
    </source>
</evidence>
<keyword evidence="1" id="KW-0479">Metal-binding</keyword>
<evidence type="ECO:0000313" key="5">
    <source>
        <dbReference type="Proteomes" id="UP000626092"/>
    </source>
</evidence>
<dbReference type="PROSITE" id="PS50158">
    <property type="entry name" value="ZF_CCHC"/>
    <property type="match status" value="1"/>
</dbReference>
<dbReference type="SUPFAM" id="SSF57756">
    <property type="entry name" value="Retrovirus zinc finger-like domains"/>
    <property type="match status" value="1"/>
</dbReference>
<dbReference type="InterPro" id="IPR001878">
    <property type="entry name" value="Znf_CCHC"/>
</dbReference>
<dbReference type="PANTHER" id="PTHR35046:SF18">
    <property type="entry name" value="RNA-DIRECTED DNA POLYMERASE"/>
    <property type="match status" value="1"/>
</dbReference>
<dbReference type="PANTHER" id="PTHR35046">
    <property type="entry name" value="ZINC KNUCKLE (CCHC-TYPE) FAMILY PROTEIN"/>
    <property type="match status" value="1"/>
</dbReference>
<keyword evidence="5" id="KW-1185">Reference proteome</keyword>
<dbReference type="InterPro" id="IPR036875">
    <property type="entry name" value="Znf_CCHC_sf"/>
</dbReference>
<dbReference type="Pfam" id="PF03732">
    <property type="entry name" value="Retrotrans_gag"/>
    <property type="match status" value="1"/>
</dbReference>
<accession>A0A834H3Z3</accession>
<dbReference type="Pfam" id="PF00098">
    <property type="entry name" value="zf-CCHC"/>
    <property type="match status" value="1"/>
</dbReference>
<dbReference type="GO" id="GO:0008270">
    <property type="term" value="F:zinc ion binding"/>
    <property type="evidence" value="ECO:0007669"/>
    <property type="project" value="UniProtKB-KW"/>
</dbReference>
<dbReference type="EMBL" id="WJXA01000004">
    <property type="protein sequence ID" value="KAF7145040.1"/>
    <property type="molecule type" value="Genomic_DNA"/>
</dbReference>
<dbReference type="InterPro" id="IPR056924">
    <property type="entry name" value="SH3_Tf2-1"/>
</dbReference>
<feature type="domain" description="CCHC-type" evidence="3">
    <location>
        <begin position="277"/>
        <end position="293"/>
    </location>
</feature>
<dbReference type="InterPro" id="IPR005162">
    <property type="entry name" value="Retrotrans_gag_dom"/>
</dbReference>
<feature type="region of interest" description="Disordered" evidence="2">
    <location>
        <begin position="237"/>
        <end position="267"/>
    </location>
</feature>
<comment type="caution">
    <text evidence="4">The sequence shown here is derived from an EMBL/GenBank/DDBJ whole genome shotgun (WGS) entry which is preliminary data.</text>
</comment>
<protein>
    <recommendedName>
        <fullName evidence="3">CCHC-type domain-containing protein</fullName>
    </recommendedName>
</protein>
<dbReference type="SMART" id="SM00343">
    <property type="entry name" value="ZnF_C2HC"/>
    <property type="match status" value="1"/>
</dbReference>
<keyword evidence="1" id="KW-0863">Zinc-finger</keyword>
<keyword evidence="1" id="KW-0862">Zinc</keyword>
<dbReference type="AlphaFoldDB" id="A0A834H3Z3"/>
<dbReference type="Pfam" id="PF24626">
    <property type="entry name" value="SH3_Tf2-1"/>
    <property type="match status" value="1"/>
</dbReference>
<organism evidence="4 5">
    <name type="scientific">Rhododendron simsii</name>
    <name type="common">Sims's rhododendron</name>
    <dbReference type="NCBI Taxonomy" id="118357"/>
    <lineage>
        <taxon>Eukaryota</taxon>
        <taxon>Viridiplantae</taxon>
        <taxon>Streptophyta</taxon>
        <taxon>Embryophyta</taxon>
        <taxon>Tracheophyta</taxon>
        <taxon>Spermatophyta</taxon>
        <taxon>Magnoliopsida</taxon>
        <taxon>eudicotyledons</taxon>
        <taxon>Gunneridae</taxon>
        <taxon>Pentapetalae</taxon>
        <taxon>asterids</taxon>
        <taxon>Ericales</taxon>
        <taxon>Ericaceae</taxon>
        <taxon>Ericoideae</taxon>
        <taxon>Rhodoreae</taxon>
        <taxon>Rhododendron</taxon>
    </lineage>
</organism>
<evidence type="ECO:0000259" key="3">
    <source>
        <dbReference type="PROSITE" id="PS50158"/>
    </source>
</evidence>
<gene>
    <name evidence="4" type="ORF">RHSIM_Rhsim04G0049200</name>
</gene>
<feature type="compositionally biased region" description="Low complexity" evidence="2">
    <location>
        <begin position="248"/>
        <end position="257"/>
    </location>
</feature>
<reference evidence="4" key="1">
    <citation type="submission" date="2019-11" db="EMBL/GenBank/DDBJ databases">
        <authorList>
            <person name="Liu Y."/>
            <person name="Hou J."/>
            <person name="Li T.-Q."/>
            <person name="Guan C.-H."/>
            <person name="Wu X."/>
            <person name="Wu H.-Z."/>
            <person name="Ling F."/>
            <person name="Zhang R."/>
            <person name="Shi X.-G."/>
            <person name="Ren J.-P."/>
            <person name="Chen E.-F."/>
            <person name="Sun J.-M."/>
        </authorList>
    </citation>
    <scope>NUCLEOTIDE SEQUENCE</scope>
    <source>
        <strain evidence="4">Adult_tree_wgs_1</strain>
        <tissue evidence="4">Leaves</tissue>
    </source>
</reference>
<dbReference type="OrthoDB" id="1934635at2759"/>